<protein>
    <submittedName>
        <fullName evidence="3">CW80Cd404 protein</fullName>
    </submittedName>
</protein>
<feature type="transmembrane region" description="Helical" evidence="2">
    <location>
        <begin position="171"/>
        <end position="191"/>
    </location>
</feature>
<evidence type="ECO:0000313" key="3">
    <source>
        <dbReference type="EMBL" id="BAE53693.1"/>
    </source>
</evidence>
<name>Q2WF67_CHLSW</name>
<evidence type="ECO:0000256" key="1">
    <source>
        <dbReference type="SAM" id="MobiDB-lite"/>
    </source>
</evidence>
<dbReference type="AlphaFoldDB" id="Q2WF67"/>
<organism evidence="3">
    <name type="scientific">Chlamydomonas sp. (strain W80)</name>
    <dbReference type="NCBI Taxonomy" id="103365"/>
    <lineage>
        <taxon>Eukaryota</taxon>
        <taxon>Viridiplantae</taxon>
        <taxon>Chlorophyta</taxon>
        <taxon>core chlorophytes</taxon>
        <taxon>Chlorophyceae</taxon>
        <taxon>CS clade</taxon>
        <taxon>Chlamydomonadales</taxon>
        <taxon>Chlamydomonadaceae</taxon>
        <taxon>Chlamydomonas</taxon>
    </lineage>
</organism>
<feature type="transmembrane region" description="Helical" evidence="2">
    <location>
        <begin position="77"/>
        <end position="102"/>
    </location>
</feature>
<feature type="region of interest" description="Disordered" evidence="1">
    <location>
        <begin position="132"/>
        <end position="153"/>
    </location>
</feature>
<keyword evidence="2" id="KW-1133">Transmembrane helix</keyword>
<dbReference type="Pfam" id="PF04749">
    <property type="entry name" value="PLAC8"/>
    <property type="match status" value="1"/>
</dbReference>
<accession>Q2WF67</accession>
<evidence type="ECO:0000256" key="2">
    <source>
        <dbReference type="SAM" id="Phobius"/>
    </source>
</evidence>
<reference evidence="3" key="1">
    <citation type="journal article" date="2007" name="FEMS Microbiol. Lett.">
        <title>A novel gene with antisalt and anticadmium stress activities from a halotolerant marine green alga Chlamydomonas sp. W80.</title>
        <authorList>
            <person name="Tanaka S."/>
            <person name="Suda Y."/>
            <person name="Ikeda K."/>
            <person name="Ono M."/>
            <person name="Miyasaka H."/>
            <person name="Watanabe M."/>
            <person name="Sasaki K."/>
            <person name="Hirata K."/>
        </authorList>
    </citation>
    <scope>NUCLEOTIDE SEQUENCE</scope>
    <source>
        <strain evidence="3">W80</strain>
    </source>
</reference>
<dbReference type="NCBIfam" id="TIGR01571">
    <property type="entry name" value="A_thal_Cys_rich"/>
    <property type="match status" value="1"/>
</dbReference>
<dbReference type="InterPro" id="IPR006461">
    <property type="entry name" value="PLAC_motif_containing"/>
</dbReference>
<sequence length="263" mass="28802">MSADAEKQSLLATGVPAHAAGDAPKVAPREWRHRWYAILGDCSAPDVVSCLLAWKLPFVAWAWNQNRALGMSFWRELLRFAVIVVGFVVATHVAYCGVMMAMCPEIHDRDGASVDGGPGMMRKLLHMHQHHSHHHDDDSTDDSTDSHDHGMWGEDGPHGIPRECVARVAPAYVAITGVFLALAVYMTLFFARRRTALRERYGIAGTAREDCLLYAFCTPCALAQETRTLIHEQVHDGIWYGALPGVAPPAATVAAPAPQKMAV</sequence>
<proteinExistence type="evidence at transcript level"/>
<dbReference type="EMBL" id="AB243758">
    <property type="protein sequence ID" value="BAE53693.1"/>
    <property type="molecule type" value="mRNA"/>
</dbReference>
<keyword evidence="2" id="KW-0472">Membrane</keyword>
<feature type="compositionally biased region" description="Basic and acidic residues" evidence="1">
    <location>
        <begin position="144"/>
        <end position="153"/>
    </location>
</feature>
<keyword evidence="2" id="KW-0812">Transmembrane</keyword>